<dbReference type="PANTHER" id="PTHR43685">
    <property type="entry name" value="GLYCOSYLTRANSFERASE"/>
    <property type="match status" value="1"/>
</dbReference>
<dbReference type="Gene3D" id="3.90.550.10">
    <property type="entry name" value="Spore Coat Polysaccharide Biosynthesis Protein SpsA, Chain A"/>
    <property type="match status" value="1"/>
</dbReference>
<evidence type="ECO:0000313" key="3">
    <source>
        <dbReference type="EMBL" id="GAA4284433.1"/>
    </source>
</evidence>
<dbReference type="InterPro" id="IPR050834">
    <property type="entry name" value="Glycosyltransf_2"/>
</dbReference>
<dbReference type="EMBL" id="BAABAZ010000006">
    <property type="protein sequence ID" value="GAA4284433.1"/>
    <property type="molecule type" value="Genomic_DNA"/>
</dbReference>
<sequence>MPARRSDQWGSRAAAEAVSGRQDSSPSMPVEVLIPCYERPAELAVTLSGLAAQVDADFDVVLSDQSEQPIWEEPSVLAMIRVLRAQGRRVRCERNLPRRGLAQQRQFLLEHSSAPFVLFLDSDVWLEPGVITRLRRALMEYGGGFIGSAVQGLSYLDDRRPEEWQRFELWEGTIEPEPMPRSGPAHERWKLHNAANLCHIAARTDFDDRGFLVYKVAWVGACVMYDRRRLVECGGFEFWDRLPAEHAGEDVLAQWQVMRRYGGGALLPSGAVHLETPTTVTERSTEAAELLDQDSGVR</sequence>
<comment type="caution">
    <text evidence="3">The sequence shown here is derived from an EMBL/GenBank/DDBJ whole genome shotgun (WGS) entry which is preliminary data.</text>
</comment>
<protein>
    <submittedName>
        <fullName evidence="3">Glycosyltransferase family A protein</fullName>
    </submittedName>
</protein>
<reference evidence="4" key="1">
    <citation type="journal article" date="2019" name="Int. J. Syst. Evol. Microbiol.">
        <title>The Global Catalogue of Microorganisms (GCM) 10K type strain sequencing project: providing services to taxonomists for standard genome sequencing and annotation.</title>
        <authorList>
            <consortium name="The Broad Institute Genomics Platform"/>
            <consortium name="The Broad Institute Genome Sequencing Center for Infectious Disease"/>
            <person name="Wu L."/>
            <person name="Ma J."/>
        </authorList>
    </citation>
    <scope>NUCLEOTIDE SEQUENCE [LARGE SCALE GENOMIC DNA]</scope>
    <source>
        <strain evidence="4">JCM 17458</strain>
    </source>
</reference>
<feature type="region of interest" description="Disordered" evidence="1">
    <location>
        <begin position="277"/>
        <end position="298"/>
    </location>
</feature>
<evidence type="ECO:0000313" key="4">
    <source>
        <dbReference type="Proteomes" id="UP001501586"/>
    </source>
</evidence>
<evidence type="ECO:0000259" key="2">
    <source>
        <dbReference type="Pfam" id="PF00535"/>
    </source>
</evidence>
<feature type="region of interest" description="Disordered" evidence="1">
    <location>
        <begin position="1"/>
        <end position="27"/>
    </location>
</feature>
<keyword evidence="4" id="KW-1185">Reference proteome</keyword>
<dbReference type="PANTHER" id="PTHR43685:SF2">
    <property type="entry name" value="GLYCOSYLTRANSFERASE 2-LIKE DOMAIN-CONTAINING PROTEIN"/>
    <property type="match status" value="1"/>
</dbReference>
<feature type="domain" description="Glycosyltransferase 2-like" evidence="2">
    <location>
        <begin position="32"/>
        <end position="151"/>
    </location>
</feature>
<dbReference type="InterPro" id="IPR029044">
    <property type="entry name" value="Nucleotide-diphossugar_trans"/>
</dbReference>
<dbReference type="RefSeq" id="WP_236866309.1">
    <property type="nucleotide sequence ID" value="NZ_BAABAZ010000006.1"/>
</dbReference>
<dbReference type="CDD" id="cd00761">
    <property type="entry name" value="Glyco_tranf_GTA_type"/>
    <property type="match status" value="1"/>
</dbReference>
<gene>
    <name evidence="3" type="ORF">GCM10022261_19640</name>
</gene>
<dbReference type="Proteomes" id="UP001501586">
    <property type="component" value="Unassembled WGS sequence"/>
</dbReference>
<proteinExistence type="predicted"/>
<dbReference type="Pfam" id="PF00535">
    <property type="entry name" value="Glycos_transf_2"/>
    <property type="match status" value="1"/>
</dbReference>
<evidence type="ECO:0000256" key="1">
    <source>
        <dbReference type="SAM" id="MobiDB-lite"/>
    </source>
</evidence>
<accession>A0ABP8EKE3</accession>
<dbReference type="SUPFAM" id="SSF53448">
    <property type="entry name" value="Nucleotide-diphospho-sugar transferases"/>
    <property type="match status" value="1"/>
</dbReference>
<dbReference type="InterPro" id="IPR001173">
    <property type="entry name" value="Glyco_trans_2-like"/>
</dbReference>
<organism evidence="3 4">
    <name type="scientific">Brevibacterium daeguense</name>
    <dbReference type="NCBI Taxonomy" id="909936"/>
    <lineage>
        <taxon>Bacteria</taxon>
        <taxon>Bacillati</taxon>
        <taxon>Actinomycetota</taxon>
        <taxon>Actinomycetes</taxon>
        <taxon>Micrococcales</taxon>
        <taxon>Brevibacteriaceae</taxon>
        <taxon>Brevibacterium</taxon>
    </lineage>
</organism>
<name>A0ABP8EKE3_9MICO</name>